<dbReference type="Proteomes" id="UP001232992">
    <property type="component" value="Unassembled WGS sequence"/>
</dbReference>
<dbReference type="Pfam" id="PF11866">
    <property type="entry name" value="DUF3386"/>
    <property type="match status" value="1"/>
</dbReference>
<organism evidence="1 2">
    <name type="scientific">Roseofilum casamattae BLCC-M143</name>
    <dbReference type="NCBI Taxonomy" id="3022442"/>
    <lineage>
        <taxon>Bacteria</taxon>
        <taxon>Bacillati</taxon>
        <taxon>Cyanobacteriota</taxon>
        <taxon>Cyanophyceae</taxon>
        <taxon>Desertifilales</taxon>
        <taxon>Desertifilaceae</taxon>
        <taxon>Roseofilum</taxon>
        <taxon>Roseofilum casamattae</taxon>
    </lineage>
</organism>
<comment type="caution">
    <text evidence="1">The sequence shown here is derived from an EMBL/GenBank/DDBJ whole genome shotgun (WGS) entry which is preliminary data.</text>
</comment>
<proteinExistence type="predicted"/>
<dbReference type="InterPro" id="IPR021809">
    <property type="entry name" value="DUF3386"/>
</dbReference>
<accession>A0ABT7BX53</accession>
<reference evidence="1 2" key="1">
    <citation type="submission" date="2023-01" db="EMBL/GenBank/DDBJ databases">
        <title>Novel diversity within Roseofilum (Cyanobacteria; Desertifilaceae) from marine benthic mats with descriptions of four novel species.</title>
        <authorList>
            <person name="Wang Y."/>
            <person name="Berthold D.E."/>
            <person name="Hu J."/>
            <person name="Lefler F.W."/>
            <person name="Laughinghouse H.D. IV."/>
        </authorList>
    </citation>
    <scope>NUCLEOTIDE SEQUENCE [LARGE SCALE GENOMIC DNA]</scope>
    <source>
        <strain evidence="1 2">BLCC-M143</strain>
    </source>
</reference>
<evidence type="ECO:0000313" key="1">
    <source>
        <dbReference type="EMBL" id="MDJ1183650.1"/>
    </source>
</evidence>
<keyword evidence="2" id="KW-1185">Reference proteome</keyword>
<evidence type="ECO:0000313" key="2">
    <source>
        <dbReference type="Proteomes" id="UP001232992"/>
    </source>
</evidence>
<name>A0ABT7BX53_9CYAN</name>
<dbReference type="RefSeq" id="WP_283758303.1">
    <property type="nucleotide sequence ID" value="NZ_JAQOSQ010000009.1"/>
</dbReference>
<sequence>MTETTQAREMFQGAYENRYTWDKSFPGFTADMQLVQGSETYTGSVRINRDLSVELSGIEDEAVYKSVQAQLKDVVTHRQSAAFSDVHGKNEFTLGETDDSGAVEVHVSGAAMGSEYKVRDRVICYVQRVVGPMTFFIDTYETLDTGAGYVPTRYDLVMHNTKSGDLVQEIKFEDSYEAIGDYHIMTAQTTHTKKQGETTTTSWSYSNVNLLEPSLV</sequence>
<dbReference type="EMBL" id="JAQOSQ010000009">
    <property type="protein sequence ID" value="MDJ1183650.1"/>
    <property type="molecule type" value="Genomic_DNA"/>
</dbReference>
<protein>
    <submittedName>
        <fullName evidence="1">DUF3386 domain-containing protein</fullName>
    </submittedName>
</protein>
<gene>
    <name evidence="1" type="ORF">PMH09_10605</name>
</gene>